<keyword evidence="6" id="KW-1185">Reference proteome</keyword>
<proteinExistence type="inferred from homology"/>
<organism evidence="5 6">
    <name type="scientific">Hahella chejuensis (strain KCTC 2396)</name>
    <dbReference type="NCBI Taxonomy" id="349521"/>
    <lineage>
        <taxon>Bacteria</taxon>
        <taxon>Pseudomonadati</taxon>
        <taxon>Pseudomonadota</taxon>
        <taxon>Gammaproteobacteria</taxon>
        <taxon>Oceanospirillales</taxon>
        <taxon>Hahellaceae</taxon>
        <taxon>Hahella</taxon>
    </lineage>
</organism>
<dbReference type="InterPro" id="IPR029479">
    <property type="entry name" value="Nitroreductase"/>
</dbReference>
<evidence type="ECO:0000256" key="1">
    <source>
        <dbReference type="ARBA" id="ARBA00007118"/>
    </source>
</evidence>
<dbReference type="HOGENOM" id="CLU_070764_4_2_6"/>
<feature type="region of interest" description="Disordered" evidence="3">
    <location>
        <begin position="219"/>
        <end position="238"/>
    </location>
</feature>
<evidence type="ECO:0000313" key="6">
    <source>
        <dbReference type="Proteomes" id="UP000000238"/>
    </source>
</evidence>
<dbReference type="InterPro" id="IPR000415">
    <property type="entry name" value="Nitroreductase-like"/>
</dbReference>
<sequence>MLFIEGEYETIEDWVADADTGYFKRTKPGSQRQDAAMLSKLLRKRKAYKRFHAECVIPETDVEYILQQASLSPSAFNIQHWRVIRVRRQALRNEILKAAWNQKQISEAAEILVVCADKKAWASPGMPFCHSRNPQDRAAFANMLRSIYANNPALERDEAMRSANLFAMSVMLIAESLDYQSCPMSGFNYKRVSELLQLDEGRVEIAMILAIGKGVSQPETGKRRIPTARFTHEDKYRD</sequence>
<dbReference type="KEGG" id="hch:HCH_02494"/>
<dbReference type="Proteomes" id="UP000000238">
    <property type="component" value="Chromosome"/>
</dbReference>
<dbReference type="EMBL" id="CP000155">
    <property type="protein sequence ID" value="ABC29298.1"/>
    <property type="molecule type" value="Genomic_DNA"/>
</dbReference>
<dbReference type="STRING" id="349521.HCH_02494"/>
<name>Q2SJ76_HAHCH</name>
<dbReference type="Pfam" id="PF00881">
    <property type="entry name" value="Nitroreductase"/>
    <property type="match status" value="1"/>
</dbReference>
<dbReference type="OrthoDB" id="9784375at2"/>
<dbReference type="PANTHER" id="PTHR43673:SF12">
    <property type="entry name" value="PROTEIN DRGA"/>
    <property type="match status" value="1"/>
</dbReference>
<dbReference type="Gene3D" id="3.40.109.10">
    <property type="entry name" value="NADH Oxidase"/>
    <property type="match status" value="1"/>
</dbReference>
<evidence type="ECO:0000313" key="5">
    <source>
        <dbReference type="EMBL" id="ABC29298.1"/>
    </source>
</evidence>
<dbReference type="eggNOG" id="COG0778">
    <property type="taxonomic scope" value="Bacteria"/>
</dbReference>
<evidence type="ECO:0000256" key="2">
    <source>
        <dbReference type="ARBA" id="ARBA00023002"/>
    </source>
</evidence>
<dbReference type="RefSeq" id="WP_011396367.1">
    <property type="nucleotide sequence ID" value="NC_007645.1"/>
</dbReference>
<feature type="domain" description="Nitroreductase" evidence="4">
    <location>
        <begin position="42"/>
        <end position="213"/>
    </location>
</feature>
<protein>
    <submittedName>
        <fullName evidence="5">Nitroreductase</fullName>
    </submittedName>
</protein>
<dbReference type="AlphaFoldDB" id="Q2SJ76"/>
<accession>Q2SJ76</accession>
<evidence type="ECO:0000259" key="4">
    <source>
        <dbReference type="Pfam" id="PF00881"/>
    </source>
</evidence>
<dbReference type="PANTHER" id="PTHR43673">
    <property type="entry name" value="NAD(P)H NITROREDUCTASE YDGI-RELATED"/>
    <property type="match status" value="1"/>
</dbReference>
<gene>
    <name evidence="5" type="ordered locus">HCH_02494</name>
</gene>
<evidence type="ECO:0000256" key="3">
    <source>
        <dbReference type="SAM" id="MobiDB-lite"/>
    </source>
</evidence>
<keyword evidence="2" id="KW-0560">Oxidoreductase</keyword>
<reference evidence="5 6" key="1">
    <citation type="journal article" date="2005" name="Nucleic Acids Res.">
        <title>Genomic blueprint of Hahella chejuensis, a marine microbe producing an algicidal agent.</title>
        <authorList>
            <person name="Jeong H."/>
            <person name="Yim J.H."/>
            <person name="Lee C."/>
            <person name="Choi S.-H."/>
            <person name="Park Y.K."/>
            <person name="Yoon S.H."/>
            <person name="Hur C.-G."/>
            <person name="Kang H.-Y."/>
            <person name="Kim D."/>
            <person name="Lee H.H."/>
            <person name="Park K.H."/>
            <person name="Park S.-H."/>
            <person name="Park H.-S."/>
            <person name="Lee H.K."/>
            <person name="Oh T.K."/>
            <person name="Kim J.F."/>
        </authorList>
    </citation>
    <scope>NUCLEOTIDE SEQUENCE [LARGE SCALE GENOMIC DNA]</scope>
    <source>
        <strain evidence="5 6">KCTC 2396</strain>
    </source>
</reference>
<dbReference type="SUPFAM" id="SSF55469">
    <property type="entry name" value="FMN-dependent nitroreductase-like"/>
    <property type="match status" value="1"/>
</dbReference>
<comment type="similarity">
    <text evidence="1">Belongs to the nitroreductase family.</text>
</comment>
<dbReference type="GO" id="GO:0016491">
    <property type="term" value="F:oxidoreductase activity"/>
    <property type="evidence" value="ECO:0007669"/>
    <property type="project" value="UniProtKB-KW"/>
</dbReference>